<dbReference type="Gene3D" id="2.60.120.10">
    <property type="entry name" value="Jelly Rolls"/>
    <property type="match status" value="1"/>
</dbReference>
<evidence type="ECO:0000256" key="2">
    <source>
        <dbReference type="ARBA" id="ARBA00023125"/>
    </source>
</evidence>
<dbReference type="Pfam" id="PF13545">
    <property type="entry name" value="HTH_Crp_2"/>
    <property type="match status" value="1"/>
</dbReference>
<accession>A0A2D1QZE2</accession>
<dbReference type="SUPFAM" id="SSF51206">
    <property type="entry name" value="cAMP-binding domain-like"/>
    <property type="match status" value="1"/>
</dbReference>
<dbReference type="CDD" id="cd00038">
    <property type="entry name" value="CAP_ED"/>
    <property type="match status" value="1"/>
</dbReference>
<dbReference type="Proteomes" id="UP000037029">
    <property type="component" value="Chromosome"/>
</dbReference>
<dbReference type="InterPro" id="IPR018490">
    <property type="entry name" value="cNMP-bd_dom_sf"/>
</dbReference>
<sequence length="294" mass="33107">MQDRMARNNHGLSTFLPDVADRGVRHAEREIIKMEGVTVSPHVIRKLELVEPLDKVEKEMILSACSDIRSVPRRRDIISDGDSPEFLHLVVEGWAARYKILKDGSRRITAFMLPGDFCDLHATLLHAMDHAILAVTNCRIAYVANEEIDRITKVSATLARAFWRATLVDEAILRQWLVNSGRRNAFEAVAHLLCELHFRSQLIGLGSAPLALPLTQEDLADASGLTAVHVNRMLQRMRKEGLIEMANGQLFVPDVRALRQSCGFDPNYFHLRLSDDYPSDRPEHLSDATLESLA</sequence>
<dbReference type="SMART" id="SM00419">
    <property type="entry name" value="HTH_CRP"/>
    <property type="match status" value="1"/>
</dbReference>
<evidence type="ECO:0000259" key="4">
    <source>
        <dbReference type="PROSITE" id="PS51063"/>
    </source>
</evidence>
<dbReference type="SUPFAM" id="SSF46785">
    <property type="entry name" value="Winged helix' DNA-binding domain"/>
    <property type="match status" value="1"/>
</dbReference>
<dbReference type="SMART" id="SM00100">
    <property type="entry name" value="cNMP"/>
    <property type="match status" value="1"/>
</dbReference>
<keyword evidence="3" id="KW-0804">Transcription</keyword>
<evidence type="ECO:0000313" key="5">
    <source>
        <dbReference type="EMBL" id="ATP17964.1"/>
    </source>
</evidence>
<keyword evidence="2" id="KW-0238">DNA-binding</keyword>
<dbReference type="GO" id="GO:0003677">
    <property type="term" value="F:DNA binding"/>
    <property type="evidence" value="ECO:0007669"/>
    <property type="project" value="UniProtKB-KW"/>
</dbReference>
<dbReference type="EMBL" id="CP020925">
    <property type="protein sequence ID" value="ATP17964.1"/>
    <property type="molecule type" value="Genomic_DNA"/>
</dbReference>
<reference evidence="5 6" key="1">
    <citation type="submission" date="2017-04" db="EMBL/GenBank/DDBJ databases">
        <title>Characterization, genome and methylation analysis of a phthalic acid esters degrading strain Sphingobium yanoikuyae SHJ.</title>
        <authorList>
            <person name="Feng L."/>
        </authorList>
    </citation>
    <scope>NUCLEOTIDE SEQUENCE [LARGE SCALE GENOMIC DNA]</scope>
    <source>
        <strain evidence="5 6">SHJ</strain>
    </source>
</reference>
<feature type="domain" description="HTH crp-type" evidence="4">
    <location>
        <begin position="183"/>
        <end position="256"/>
    </location>
</feature>
<keyword evidence="1" id="KW-0805">Transcription regulation</keyword>
<dbReference type="InterPro" id="IPR014710">
    <property type="entry name" value="RmlC-like_jellyroll"/>
</dbReference>
<organism evidence="5 6">
    <name type="scientific">Sphingobium yanoikuyae</name>
    <name type="common">Sphingomonas yanoikuyae</name>
    <dbReference type="NCBI Taxonomy" id="13690"/>
    <lineage>
        <taxon>Bacteria</taxon>
        <taxon>Pseudomonadati</taxon>
        <taxon>Pseudomonadota</taxon>
        <taxon>Alphaproteobacteria</taxon>
        <taxon>Sphingomonadales</taxon>
        <taxon>Sphingomonadaceae</taxon>
        <taxon>Sphingobium</taxon>
    </lineage>
</organism>
<dbReference type="InterPro" id="IPR000595">
    <property type="entry name" value="cNMP-bd_dom"/>
</dbReference>
<evidence type="ECO:0000256" key="1">
    <source>
        <dbReference type="ARBA" id="ARBA00023015"/>
    </source>
</evidence>
<proteinExistence type="predicted"/>
<protein>
    <recommendedName>
        <fullName evidence="4">HTH crp-type domain-containing protein</fullName>
    </recommendedName>
</protein>
<dbReference type="PROSITE" id="PS51063">
    <property type="entry name" value="HTH_CRP_2"/>
    <property type="match status" value="1"/>
</dbReference>
<dbReference type="AlphaFoldDB" id="A0A2D1QZE2"/>
<dbReference type="InterPro" id="IPR036390">
    <property type="entry name" value="WH_DNA-bd_sf"/>
</dbReference>
<evidence type="ECO:0000313" key="6">
    <source>
        <dbReference type="Proteomes" id="UP000037029"/>
    </source>
</evidence>
<gene>
    <name evidence="5" type="ORF">BV87_05915</name>
</gene>
<dbReference type="Pfam" id="PF00027">
    <property type="entry name" value="cNMP_binding"/>
    <property type="match status" value="1"/>
</dbReference>
<evidence type="ECO:0000256" key="3">
    <source>
        <dbReference type="ARBA" id="ARBA00023163"/>
    </source>
</evidence>
<dbReference type="GO" id="GO:0006355">
    <property type="term" value="P:regulation of DNA-templated transcription"/>
    <property type="evidence" value="ECO:0007669"/>
    <property type="project" value="InterPro"/>
</dbReference>
<dbReference type="PRINTS" id="PR00034">
    <property type="entry name" value="HTHCRP"/>
</dbReference>
<dbReference type="InterPro" id="IPR012318">
    <property type="entry name" value="HTH_CRP"/>
</dbReference>
<dbReference type="InterPro" id="IPR036388">
    <property type="entry name" value="WH-like_DNA-bd_sf"/>
</dbReference>
<name>A0A2D1QZE2_SPHYA</name>
<dbReference type="Gene3D" id="1.10.10.10">
    <property type="entry name" value="Winged helix-like DNA-binding domain superfamily/Winged helix DNA-binding domain"/>
    <property type="match status" value="1"/>
</dbReference>